<dbReference type="Gene3D" id="3.40.50.300">
    <property type="entry name" value="P-loop containing nucleotide triphosphate hydrolases"/>
    <property type="match status" value="1"/>
</dbReference>
<dbReference type="SMART" id="SM00382">
    <property type="entry name" value="AAA"/>
    <property type="match status" value="1"/>
</dbReference>
<comment type="caution">
    <text evidence="12">The sequence shown here is derived from an EMBL/GenBank/DDBJ whole genome shotgun (WGS) entry which is preliminary data.</text>
</comment>
<evidence type="ECO:0000256" key="9">
    <source>
        <dbReference type="ARBA" id="ARBA00023136"/>
    </source>
</evidence>
<protein>
    <submittedName>
        <fullName evidence="12">ATP-binding cassette domain-containing protein</fullName>
    </submittedName>
</protein>
<dbReference type="InterPro" id="IPR003439">
    <property type="entry name" value="ABC_transporter-like_ATP-bd"/>
</dbReference>
<feature type="compositionally biased region" description="Basic and acidic residues" evidence="10">
    <location>
        <begin position="7"/>
        <end position="17"/>
    </location>
</feature>
<comment type="subcellular location">
    <subcellularLocation>
        <location evidence="1">Cell membrane</location>
        <topology evidence="1">Peripheral membrane protein</topology>
    </subcellularLocation>
</comment>
<evidence type="ECO:0000313" key="12">
    <source>
        <dbReference type="EMBL" id="MUG72184.1"/>
    </source>
</evidence>
<evidence type="ECO:0000256" key="8">
    <source>
        <dbReference type="ARBA" id="ARBA00022967"/>
    </source>
</evidence>
<comment type="similarity">
    <text evidence="2">Belongs to the ABC transporter superfamily.</text>
</comment>
<keyword evidence="7 12" id="KW-0067">ATP-binding</keyword>
<sequence length="314" mass="34366">MQLLERQASDVREEDRSLQSFEAPVSPTNPVLQLNGLTVQIRHKTGVDSIIQDISFDIHPGETVALVGESGSGKSVTAGAILGLLPKSMHVAAGQILFQGEDIVQWPTPKRRKLCGSHIGYVFQDYQGSFTPFMKMGSQLVETLRTHRKQSYKQAKAAALACLEQVGLPAERAFDSYPFQLSGGQLQRAALAAGMMLQPALLIADEPTTALDVLTGERVLDLLDRMQRQIGCAVLFISHDLHHVMKRADNVAVMRSGMIVERGASSAIHGRAKHPYTRMLLNAKPLLSEIPPDFDLEDDEHLFESMHRAGGGPV</sequence>
<dbReference type="PANTHER" id="PTHR43297:SF14">
    <property type="entry name" value="ATPASE AAA-TYPE CORE DOMAIN-CONTAINING PROTEIN"/>
    <property type="match status" value="1"/>
</dbReference>
<evidence type="ECO:0000259" key="11">
    <source>
        <dbReference type="PROSITE" id="PS50893"/>
    </source>
</evidence>
<keyword evidence="3" id="KW-0813">Transport</keyword>
<dbReference type="SUPFAM" id="SSF52540">
    <property type="entry name" value="P-loop containing nucleoside triphosphate hydrolases"/>
    <property type="match status" value="1"/>
</dbReference>
<dbReference type="GO" id="GO:0005524">
    <property type="term" value="F:ATP binding"/>
    <property type="evidence" value="ECO:0007669"/>
    <property type="project" value="UniProtKB-KW"/>
</dbReference>
<dbReference type="CDD" id="cd03257">
    <property type="entry name" value="ABC_NikE_OppD_transporters"/>
    <property type="match status" value="1"/>
</dbReference>
<evidence type="ECO:0000256" key="7">
    <source>
        <dbReference type="ARBA" id="ARBA00022840"/>
    </source>
</evidence>
<dbReference type="Proteomes" id="UP000450917">
    <property type="component" value="Unassembled WGS sequence"/>
</dbReference>
<evidence type="ECO:0000256" key="5">
    <source>
        <dbReference type="ARBA" id="ARBA00022519"/>
    </source>
</evidence>
<name>A0A7X2ZC85_9BACL</name>
<organism evidence="12 13">
    <name type="scientific">Paenibacillus validus</name>
    <dbReference type="NCBI Taxonomy" id="44253"/>
    <lineage>
        <taxon>Bacteria</taxon>
        <taxon>Bacillati</taxon>
        <taxon>Bacillota</taxon>
        <taxon>Bacilli</taxon>
        <taxon>Bacillales</taxon>
        <taxon>Paenibacillaceae</taxon>
        <taxon>Paenibacillus</taxon>
    </lineage>
</organism>
<keyword evidence="8" id="KW-1278">Translocase</keyword>
<evidence type="ECO:0000256" key="3">
    <source>
        <dbReference type="ARBA" id="ARBA00022448"/>
    </source>
</evidence>
<dbReference type="InterPro" id="IPR027417">
    <property type="entry name" value="P-loop_NTPase"/>
</dbReference>
<dbReference type="PROSITE" id="PS00211">
    <property type="entry name" value="ABC_TRANSPORTER_1"/>
    <property type="match status" value="1"/>
</dbReference>
<proteinExistence type="inferred from homology"/>
<dbReference type="Pfam" id="PF00005">
    <property type="entry name" value="ABC_tran"/>
    <property type="match status" value="1"/>
</dbReference>
<dbReference type="PROSITE" id="PS50893">
    <property type="entry name" value="ABC_TRANSPORTER_2"/>
    <property type="match status" value="1"/>
</dbReference>
<evidence type="ECO:0000256" key="6">
    <source>
        <dbReference type="ARBA" id="ARBA00022741"/>
    </source>
</evidence>
<accession>A0A7X2ZC85</accession>
<dbReference type="AlphaFoldDB" id="A0A7X2ZC85"/>
<evidence type="ECO:0000256" key="10">
    <source>
        <dbReference type="SAM" id="MobiDB-lite"/>
    </source>
</evidence>
<keyword evidence="9" id="KW-0472">Membrane</keyword>
<dbReference type="EMBL" id="WNZX01000013">
    <property type="protein sequence ID" value="MUG72184.1"/>
    <property type="molecule type" value="Genomic_DNA"/>
</dbReference>
<feature type="region of interest" description="Disordered" evidence="10">
    <location>
        <begin position="1"/>
        <end position="23"/>
    </location>
</feature>
<keyword evidence="4" id="KW-1003">Cell membrane</keyword>
<gene>
    <name evidence="12" type="ORF">GNP93_16055</name>
</gene>
<dbReference type="GO" id="GO:0005886">
    <property type="term" value="C:plasma membrane"/>
    <property type="evidence" value="ECO:0007669"/>
    <property type="project" value="UniProtKB-SubCell"/>
</dbReference>
<evidence type="ECO:0000256" key="4">
    <source>
        <dbReference type="ARBA" id="ARBA00022475"/>
    </source>
</evidence>
<feature type="domain" description="ABC transporter" evidence="11">
    <location>
        <begin position="32"/>
        <end position="281"/>
    </location>
</feature>
<dbReference type="InterPro" id="IPR003593">
    <property type="entry name" value="AAA+_ATPase"/>
</dbReference>
<evidence type="ECO:0000256" key="1">
    <source>
        <dbReference type="ARBA" id="ARBA00004202"/>
    </source>
</evidence>
<evidence type="ECO:0000313" key="13">
    <source>
        <dbReference type="Proteomes" id="UP000450917"/>
    </source>
</evidence>
<dbReference type="RefSeq" id="WP_155615068.1">
    <property type="nucleotide sequence ID" value="NZ_WNZX01000013.1"/>
</dbReference>
<dbReference type="GO" id="GO:0016887">
    <property type="term" value="F:ATP hydrolysis activity"/>
    <property type="evidence" value="ECO:0007669"/>
    <property type="project" value="InterPro"/>
</dbReference>
<dbReference type="PANTHER" id="PTHR43297">
    <property type="entry name" value="OLIGOPEPTIDE TRANSPORT ATP-BINDING PROTEIN APPD"/>
    <property type="match status" value="1"/>
</dbReference>
<dbReference type="InterPro" id="IPR050388">
    <property type="entry name" value="ABC_Ni/Peptide_Import"/>
</dbReference>
<reference evidence="12 13" key="1">
    <citation type="submission" date="2019-11" db="EMBL/GenBank/DDBJ databases">
        <title>Draft genome sequences of five Paenibacillus species of dairy origin.</title>
        <authorList>
            <person name="Olajide A.M."/>
            <person name="Chen S."/>
            <person name="Lapointe G."/>
        </authorList>
    </citation>
    <scope>NUCLEOTIDE SEQUENCE [LARGE SCALE GENOMIC DNA]</scope>
    <source>
        <strain evidence="12 13">2CS3</strain>
    </source>
</reference>
<evidence type="ECO:0000256" key="2">
    <source>
        <dbReference type="ARBA" id="ARBA00005417"/>
    </source>
</evidence>
<dbReference type="InterPro" id="IPR017871">
    <property type="entry name" value="ABC_transporter-like_CS"/>
</dbReference>
<keyword evidence="13" id="KW-1185">Reference proteome</keyword>
<keyword evidence="5" id="KW-0997">Cell inner membrane</keyword>
<keyword evidence="6" id="KW-0547">Nucleotide-binding</keyword>